<keyword evidence="5" id="KW-0963">Cytoplasm</keyword>
<dbReference type="AlphaFoldDB" id="A0A2U4BAX5"/>
<dbReference type="CDD" id="cd02440">
    <property type="entry name" value="AdoMet_MTases"/>
    <property type="match status" value="1"/>
</dbReference>
<evidence type="ECO:0000256" key="9">
    <source>
        <dbReference type="ARBA" id="ARBA00022853"/>
    </source>
</evidence>
<dbReference type="InterPro" id="IPR029063">
    <property type="entry name" value="SAM-dependent_MTases_sf"/>
</dbReference>
<evidence type="ECO:0000259" key="18">
    <source>
        <dbReference type="Pfam" id="PF22528"/>
    </source>
</evidence>
<dbReference type="Pfam" id="PF11531">
    <property type="entry name" value="CARM1"/>
    <property type="match status" value="1"/>
</dbReference>
<dbReference type="GO" id="GO:0070611">
    <property type="term" value="F:histone H3R2 methyltransferase activity"/>
    <property type="evidence" value="ECO:0007669"/>
    <property type="project" value="TreeGrafter"/>
</dbReference>
<keyword evidence="6 16" id="KW-0489">Methyltransferase</keyword>
<dbReference type="GO" id="GO:0035242">
    <property type="term" value="F:protein-arginine omega-N asymmetric methyltransferase activity"/>
    <property type="evidence" value="ECO:0007669"/>
    <property type="project" value="UniProtKB-EC"/>
</dbReference>
<organism evidence="19 20">
    <name type="scientific">Tursiops truncatus</name>
    <name type="common">Atlantic bottle-nosed dolphin</name>
    <name type="synonym">Delphinus truncatus</name>
    <dbReference type="NCBI Taxonomy" id="9739"/>
    <lineage>
        <taxon>Eukaryota</taxon>
        <taxon>Metazoa</taxon>
        <taxon>Chordata</taxon>
        <taxon>Craniata</taxon>
        <taxon>Vertebrata</taxon>
        <taxon>Euteleostomi</taxon>
        <taxon>Mammalia</taxon>
        <taxon>Eutheria</taxon>
        <taxon>Laurasiatheria</taxon>
        <taxon>Artiodactyla</taxon>
        <taxon>Whippomorpha</taxon>
        <taxon>Cetacea</taxon>
        <taxon>Odontoceti</taxon>
        <taxon>Delphinidae</taxon>
        <taxon>Tursiops</taxon>
    </lineage>
</organism>
<dbReference type="Gene3D" id="2.30.29.30">
    <property type="entry name" value="Pleckstrin-homology domain (PH domain)/Phosphotyrosine-binding domain (PTB)"/>
    <property type="match status" value="1"/>
</dbReference>
<evidence type="ECO:0000256" key="12">
    <source>
        <dbReference type="ARBA" id="ARBA00023242"/>
    </source>
</evidence>
<dbReference type="FunFam" id="3.40.50.150:FF:000031">
    <property type="entry name" value="Putative Histone-arginine methyltransferase CARM1"/>
    <property type="match status" value="1"/>
</dbReference>
<evidence type="ECO:0000256" key="4">
    <source>
        <dbReference type="ARBA" id="ARBA00021804"/>
    </source>
</evidence>
<evidence type="ECO:0000256" key="10">
    <source>
        <dbReference type="ARBA" id="ARBA00023015"/>
    </source>
</evidence>
<evidence type="ECO:0000256" key="6">
    <source>
        <dbReference type="ARBA" id="ARBA00022603"/>
    </source>
</evidence>
<dbReference type="InterPro" id="IPR011993">
    <property type="entry name" value="PH-like_dom_sf"/>
</dbReference>
<evidence type="ECO:0000256" key="8">
    <source>
        <dbReference type="ARBA" id="ARBA00022691"/>
    </source>
</evidence>
<keyword evidence="9" id="KW-0156">Chromatin regulator</keyword>
<evidence type="ECO:0000256" key="1">
    <source>
        <dbReference type="ARBA" id="ARBA00004123"/>
    </source>
</evidence>
<feature type="region of interest" description="Disordered" evidence="17">
    <location>
        <begin position="1"/>
        <end position="20"/>
    </location>
</feature>
<evidence type="ECO:0000256" key="13">
    <source>
        <dbReference type="ARBA" id="ARBA00030670"/>
    </source>
</evidence>
<feature type="compositionally biased region" description="Basic and acidic residues" evidence="17">
    <location>
        <begin position="138"/>
        <end position="148"/>
    </location>
</feature>
<reference evidence="20" key="1">
    <citation type="submission" date="2025-08" db="UniProtKB">
        <authorList>
            <consortium name="RefSeq"/>
        </authorList>
    </citation>
    <scope>IDENTIFICATION</scope>
    <source>
        <tissue evidence="20">Spleen</tissue>
    </source>
</reference>
<feature type="region of interest" description="Disordered" evidence="17">
    <location>
        <begin position="35"/>
        <end position="65"/>
    </location>
</feature>
<evidence type="ECO:0000256" key="17">
    <source>
        <dbReference type="SAM" id="MobiDB-lite"/>
    </source>
</evidence>
<evidence type="ECO:0000313" key="20">
    <source>
        <dbReference type="RefSeq" id="XP_019790331.2"/>
    </source>
</evidence>
<protein>
    <recommendedName>
        <fullName evidence="4">Histone-arginine methyltransferase CARM1</fullName>
        <ecNumber evidence="3">2.1.1.319</ecNumber>
    </recommendedName>
    <alternativeName>
        <fullName evidence="14">Coactivator-associated arginine methyltransferase 1</fullName>
    </alternativeName>
    <alternativeName>
        <fullName evidence="13">Protein arginine N-methyltransferase 4</fullName>
    </alternativeName>
</protein>
<proteinExistence type="predicted"/>
<dbReference type="Pfam" id="PF22528">
    <property type="entry name" value="PRMT_C"/>
    <property type="match status" value="1"/>
</dbReference>
<dbReference type="FunFam" id="2.70.160.11:FF:000002">
    <property type="entry name" value="Probable histone-arginine methyltransferase CARM1"/>
    <property type="match status" value="1"/>
</dbReference>
<dbReference type="GO" id="GO:0032259">
    <property type="term" value="P:methylation"/>
    <property type="evidence" value="ECO:0007669"/>
    <property type="project" value="UniProtKB-KW"/>
</dbReference>
<evidence type="ECO:0000256" key="16">
    <source>
        <dbReference type="PROSITE-ProRule" id="PRU01015"/>
    </source>
</evidence>
<keyword evidence="12" id="KW-0539">Nucleus</keyword>
<dbReference type="InterPro" id="IPR055135">
    <property type="entry name" value="PRMT_dom"/>
</dbReference>
<dbReference type="PANTHER" id="PTHR11006:SF49">
    <property type="entry name" value="HISTONE-ARGININE METHYLTRANSFERASE CARM1"/>
    <property type="match status" value="1"/>
</dbReference>
<dbReference type="InterPro" id="IPR025799">
    <property type="entry name" value="Arg_MeTrfase"/>
</dbReference>
<evidence type="ECO:0000256" key="14">
    <source>
        <dbReference type="ARBA" id="ARBA00033236"/>
    </source>
</evidence>
<feature type="domain" description="Protein arginine N-methyltransferase" evidence="18">
    <location>
        <begin position="462"/>
        <end position="621"/>
    </location>
</feature>
<keyword evidence="10" id="KW-0805">Transcription regulation</keyword>
<dbReference type="Gene3D" id="3.40.50.150">
    <property type="entry name" value="Vaccinia Virus protein VP39"/>
    <property type="match status" value="1"/>
</dbReference>
<comment type="subcellular location">
    <subcellularLocation>
        <location evidence="2">Cytoplasm</location>
    </subcellularLocation>
    <subcellularLocation>
        <location evidence="1">Nucleus</location>
    </subcellularLocation>
</comment>
<evidence type="ECO:0000313" key="19">
    <source>
        <dbReference type="Proteomes" id="UP000245320"/>
    </source>
</evidence>
<evidence type="ECO:0000256" key="2">
    <source>
        <dbReference type="ARBA" id="ARBA00004496"/>
    </source>
</evidence>
<evidence type="ECO:0000256" key="7">
    <source>
        <dbReference type="ARBA" id="ARBA00022679"/>
    </source>
</evidence>
<accession>A0A2U4BAX5</accession>
<dbReference type="GO" id="GO:0005737">
    <property type="term" value="C:cytoplasm"/>
    <property type="evidence" value="ECO:0007669"/>
    <property type="project" value="UniProtKB-SubCell"/>
</dbReference>
<comment type="catalytic activity">
    <reaction evidence="15">
        <text>L-arginyl-[protein] + 2 S-adenosyl-L-methionine = N(omega),N(omega)-dimethyl-L-arginyl-[protein] + 2 S-adenosyl-L-homocysteine + 2 H(+)</text>
        <dbReference type="Rhea" id="RHEA:48096"/>
        <dbReference type="Rhea" id="RHEA-COMP:10532"/>
        <dbReference type="Rhea" id="RHEA-COMP:11991"/>
        <dbReference type="ChEBI" id="CHEBI:15378"/>
        <dbReference type="ChEBI" id="CHEBI:29965"/>
        <dbReference type="ChEBI" id="CHEBI:57856"/>
        <dbReference type="ChEBI" id="CHEBI:59789"/>
        <dbReference type="ChEBI" id="CHEBI:61897"/>
        <dbReference type="EC" id="2.1.1.319"/>
    </reaction>
</comment>
<feature type="region of interest" description="Disordered" evidence="17">
    <location>
        <begin position="99"/>
        <end position="192"/>
    </location>
</feature>
<evidence type="ECO:0000256" key="11">
    <source>
        <dbReference type="ARBA" id="ARBA00023163"/>
    </source>
</evidence>
<dbReference type="Proteomes" id="UP000245320">
    <property type="component" value="Chromosome 6"/>
</dbReference>
<evidence type="ECO:0000256" key="15">
    <source>
        <dbReference type="ARBA" id="ARBA00049086"/>
    </source>
</evidence>
<dbReference type="SUPFAM" id="SSF53335">
    <property type="entry name" value="S-adenosyl-L-methionine-dependent methyltransferases"/>
    <property type="match status" value="1"/>
</dbReference>
<evidence type="ECO:0000256" key="5">
    <source>
        <dbReference type="ARBA" id="ARBA00022490"/>
    </source>
</evidence>
<dbReference type="EC" id="2.1.1.319" evidence="3"/>
<evidence type="ECO:0000256" key="3">
    <source>
        <dbReference type="ARBA" id="ARBA00011925"/>
    </source>
</evidence>
<feature type="compositionally biased region" description="Low complexity" evidence="17">
    <location>
        <begin position="104"/>
        <end position="113"/>
    </location>
</feature>
<dbReference type="PANTHER" id="PTHR11006">
    <property type="entry name" value="PROTEIN ARGININE N-METHYLTRANSFERASE"/>
    <property type="match status" value="1"/>
</dbReference>
<dbReference type="Gene3D" id="2.70.160.11">
    <property type="entry name" value="Hnrnp arginine n-methyltransferase1"/>
    <property type="match status" value="1"/>
</dbReference>
<gene>
    <name evidence="20" type="primary">LOC101318339</name>
</gene>
<dbReference type="OrthoDB" id="7848332at2759"/>
<dbReference type="RefSeq" id="XP_019790331.2">
    <property type="nucleotide sequence ID" value="XM_019934772.2"/>
</dbReference>
<dbReference type="InParanoid" id="A0A2U4BAX5"/>
<dbReference type="PROSITE" id="PS51678">
    <property type="entry name" value="SAM_MT_PRMT"/>
    <property type="match status" value="1"/>
</dbReference>
<keyword evidence="11" id="KW-0804">Transcription</keyword>
<dbReference type="Pfam" id="PF06325">
    <property type="entry name" value="PrmA"/>
    <property type="match status" value="1"/>
</dbReference>
<name>A0A2U4BAX5_TURTR</name>
<dbReference type="GO" id="GO:0005634">
    <property type="term" value="C:nucleus"/>
    <property type="evidence" value="ECO:0007669"/>
    <property type="project" value="UniProtKB-SubCell"/>
</dbReference>
<sequence length="648" mass="71665">MGDERDHPGPASRKSVPGLPRRLAATAGTLSMSKELGTWDGCSHVSARSPRSRPRASGHPEEARAAAISKLTPTPAERCLACSLNLCVRSHGPVGWLHPPAQLPRGPVCRGSPRGSGGRAPAVASGCARGRGRGRPQPADEERTRGGGEEGAALPSPSPSRGGFWAHGAVRGDAARARGGRGARTMADAPPPVRIPARRQYRVQLRFVTEEQLFAAGPLSLPNPKSLRLEVHPAGEEADATVTDADGVCIFRCSLNRDTEYCCVGKESILIFLGYHSALLKFESHAEFSAFSNTLKRCRREEKEHSVFSQRTEEASAVQYFQFYGCLSQQQNMMQDFVRTATYHRAILQNHTDFRDKVVLDVGCGSGILSFFAVQAGARRVYAVEASSVAQYAEMLVKSNHLSDKIIVLPGKIEEISLPEAVDVIISEPMGYMLFNERMLESYLHSKKWLKANGMMFPTFGDIHLAPFSDEQLYLEHHSRANFWYQQCFYGVNLSSLQGAAVDEYFRQPIVDTFDIRILMARTVKYTVNFMDAEEADLHRVEIPFVFQIAQSGLIHGLAFWFDVAFVGSLVTVWLSTAPTEPLTHWYQVRCLLQTPLFAKEGETLSGRVLFVANKRQSYDIQIVALVNQTGLRSGNTLDLKNPFFRFA</sequence>
<keyword evidence="8 16" id="KW-0949">S-adenosyl-L-methionine</keyword>
<keyword evidence="7 16" id="KW-0808">Transferase</keyword>
<keyword evidence="19" id="KW-1185">Reference proteome</keyword>